<keyword evidence="1" id="KW-0653">Protein transport</keyword>
<evidence type="ECO:0000256" key="2">
    <source>
        <dbReference type="SAM" id="MobiDB-lite"/>
    </source>
</evidence>
<dbReference type="AlphaFoldDB" id="A0A8J2RWV2"/>
<comment type="domain">
    <text evidence="1">The twin CX3C motif contains 4 conserved Cys residues that form 2 disulfide bonds in the mitochondrial intermembrane space.</text>
</comment>
<gene>
    <name evidence="4" type="ORF">DGAL_LOCUS14716</name>
</gene>
<name>A0A8J2RWV2_9CRUS</name>
<comment type="similarity">
    <text evidence="1">Belongs to the small Tim family.</text>
</comment>
<dbReference type="EMBL" id="CAKKLH010000310">
    <property type="protein sequence ID" value="CAH0111106.1"/>
    <property type="molecule type" value="Genomic_DNA"/>
</dbReference>
<accession>A0A8J2RWV2</accession>
<dbReference type="SUPFAM" id="SSF144122">
    <property type="entry name" value="Tim10-like"/>
    <property type="match status" value="1"/>
</dbReference>
<feature type="region of interest" description="Disordered" evidence="2">
    <location>
        <begin position="1"/>
        <end position="57"/>
    </location>
</feature>
<organism evidence="4 5">
    <name type="scientific">Daphnia galeata</name>
    <dbReference type="NCBI Taxonomy" id="27404"/>
    <lineage>
        <taxon>Eukaryota</taxon>
        <taxon>Metazoa</taxon>
        <taxon>Ecdysozoa</taxon>
        <taxon>Arthropoda</taxon>
        <taxon>Crustacea</taxon>
        <taxon>Branchiopoda</taxon>
        <taxon>Diplostraca</taxon>
        <taxon>Cladocera</taxon>
        <taxon>Anomopoda</taxon>
        <taxon>Daphniidae</taxon>
        <taxon>Daphnia</taxon>
    </lineage>
</organism>
<dbReference type="InterPro" id="IPR004217">
    <property type="entry name" value="Tim10-like"/>
</dbReference>
<comment type="subunit">
    <text evidence="1">Heterohexamer.</text>
</comment>
<evidence type="ECO:0000256" key="1">
    <source>
        <dbReference type="RuleBase" id="RU367043"/>
    </source>
</evidence>
<comment type="subcellular location">
    <subcellularLocation>
        <location evidence="1">Mitochondrion inner membrane</location>
        <topology evidence="1">Peripheral membrane protein</topology>
        <orientation evidence="1">Intermembrane side</orientation>
    </subcellularLocation>
</comment>
<reference evidence="4" key="1">
    <citation type="submission" date="2021-11" db="EMBL/GenBank/DDBJ databases">
        <authorList>
            <person name="Schell T."/>
        </authorList>
    </citation>
    <scope>NUCLEOTIDE SEQUENCE</scope>
    <source>
        <strain evidence="4">M5</strain>
    </source>
</reference>
<keyword evidence="1" id="KW-0811">Translocation</keyword>
<evidence type="ECO:0000313" key="5">
    <source>
        <dbReference type="Proteomes" id="UP000789390"/>
    </source>
</evidence>
<dbReference type="InterPro" id="IPR035427">
    <property type="entry name" value="Tim10-like_dom_sf"/>
</dbReference>
<keyword evidence="1" id="KW-0143">Chaperone</keyword>
<feature type="domain" description="Tim10-like" evidence="3">
    <location>
        <begin position="54"/>
        <end position="114"/>
    </location>
</feature>
<evidence type="ECO:0000259" key="3">
    <source>
        <dbReference type="Pfam" id="PF02953"/>
    </source>
</evidence>
<keyword evidence="1" id="KW-0472">Membrane</keyword>
<dbReference type="GO" id="GO:0015031">
    <property type="term" value="P:protein transport"/>
    <property type="evidence" value="ECO:0007669"/>
    <property type="project" value="UniProtKB-KW"/>
</dbReference>
<dbReference type="Gene3D" id="1.10.287.810">
    <property type="entry name" value="Mitochondrial import inner membrane translocase subunit tim13 like domains"/>
    <property type="match status" value="1"/>
</dbReference>
<dbReference type="Pfam" id="PF02953">
    <property type="entry name" value="zf-Tim10_DDP"/>
    <property type="match status" value="1"/>
</dbReference>
<keyword evidence="5" id="KW-1185">Reference proteome</keyword>
<comment type="caution">
    <text evidence="4">The sequence shown here is derived from an EMBL/GenBank/DDBJ whole genome shotgun (WGS) entry which is preliminary data.</text>
</comment>
<evidence type="ECO:0000313" key="4">
    <source>
        <dbReference type="EMBL" id="CAH0111106.1"/>
    </source>
</evidence>
<keyword evidence="1" id="KW-1015">Disulfide bond</keyword>
<dbReference type="Proteomes" id="UP000789390">
    <property type="component" value="Unassembled WGS sequence"/>
</dbReference>
<keyword evidence="1" id="KW-0999">Mitochondrion inner membrane</keyword>
<keyword evidence="1" id="KW-0813">Transport</keyword>
<feature type="compositionally biased region" description="Low complexity" evidence="2">
    <location>
        <begin position="24"/>
        <end position="45"/>
    </location>
</feature>
<sequence>MFGFGGKSTPEPAPEPAYSVDLGSESSFSHSTSSSNFMESSSSASEDAELQRHLMREQQRAQFQEQINKFNDICWETCIDKPSSRLDSKTETCIVNCVNRFIDLNLFCAQKFAQMIQQNGGF</sequence>
<keyword evidence="1" id="KW-0496">Mitochondrion</keyword>
<dbReference type="GO" id="GO:0005743">
    <property type="term" value="C:mitochondrial inner membrane"/>
    <property type="evidence" value="ECO:0007669"/>
    <property type="project" value="UniProtKB-SubCell"/>
</dbReference>
<dbReference type="OrthoDB" id="344165at2759"/>
<proteinExistence type="inferred from homology"/>
<comment type="function">
    <text evidence="1">Mitochondrial intermembrane chaperone that participates in the import and insertion of some multi-pass transmembrane proteins into the mitochondrial inner membrane. Also required for the transfer of beta-barrel precursors from the TOM complex to the sorting and assembly machinery (SAM complex) of the outer membrane. Acts as a chaperone-like protein that protects the hydrophobic precursors from aggregation and guide them through the mitochondrial intermembrane space.</text>
</comment>
<protein>
    <recommendedName>
        <fullName evidence="1">Mitochondrial import inner membrane translocase subunit</fullName>
    </recommendedName>
</protein>